<evidence type="ECO:0000313" key="9">
    <source>
        <dbReference type="Proteomes" id="UP000029714"/>
    </source>
</evidence>
<evidence type="ECO:0000256" key="5">
    <source>
        <dbReference type="ARBA" id="ARBA00023136"/>
    </source>
</evidence>
<keyword evidence="9" id="KW-1185">Reference proteome</keyword>
<evidence type="ECO:0000256" key="2">
    <source>
        <dbReference type="ARBA" id="ARBA00022448"/>
    </source>
</evidence>
<reference evidence="8 9" key="1">
    <citation type="journal article" date="2014" name="Genome Announc.">
        <title>Draft genome sequences of eight enterohepatic helicobacter species isolated from both laboratory and wild rodents.</title>
        <authorList>
            <person name="Sheh A."/>
            <person name="Shen Z."/>
            <person name="Fox J.G."/>
        </authorList>
    </citation>
    <scope>NUCLEOTIDE SEQUENCE [LARGE SCALE GENOMIC DNA]</scope>
    <source>
        <strain evidence="8 9">MIT 97-6194</strain>
    </source>
</reference>
<keyword evidence="4 6" id="KW-1133">Transmembrane helix</keyword>
<reference evidence="8" key="3">
    <citation type="submission" date="2018-04" db="EMBL/GenBank/DDBJ databases">
        <authorList>
            <person name="Sheh A."/>
            <person name="Shen Z."/>
            <person name="Mannion A.J."/>
            <person name="Fox J.G."/>
        </authorList>
    </citation>
    <scope>NUCLEOTIDE SEQUENCE</scope>
    <source>
        <strain evidence="8">MIT 97-6194</strain>
    </source>
</reference>
<dbReference type="InterPro" id="IPR001991">
    <property type="entry name" value="Na-dicarboxylate_symporter"/>
</dbReference>
<feature type="transmembrane region" description="Helical" evidence="6">
    <location>
        <begin position="259"/>
        <end position="285"/>
    </location>
</feature>
<protein>
    <submittedName>
        <fullName evidence="8">Cation:dicarboxylase symporter family transporter</fullName>
    </submittedName>
</protein>
<dbReference type="GO" id="GO:0015366">
    <property type="term" value="F:malate:proton symporter activity"/>
    <property type="evidence" value="ECO:0007669"/>
    <property type="project" value="TreeGrafter"/>
</dbReference>
<dbReference type="Pfam" id="PF00375">
    <property type="entry name" value="SDF"/>
    <property type="match status" value="1"/>
</dbReference>
<feature type="transmembrane region" description="Helical" evidence="6">
    <location>
        <begin position="80"/>
        <end position="98"/>
    </location>
</feature>
<dbReference type="PANTHER" id="PTHR42865:SF1">
    <property type="entry name" value="AEROBIC C4-DICARBOXYLATE TRANSPORT PROTEIN"/>
    <property type="match status" value="1"/>
</dbReference>
<dbReference type="Proteomes" id="UP000029714">
    <property type="component" value="Unassembled WGS sequence"/>
</dbReference>
<dbReference type="OrthoDB" id="9766690at2"/>
<dbReference type="RefSeq" id="WP_034570586.1">
    <property type="nucleotide sequence ID" value="NZ_JRMP02000001.1"/>
</dbReference>
<keyword evidence="2" id="KW-0813">Transport</keyword>
<reference evidence="8 9" key="2">
    <citation type="journal article" date="2016" name="Infect. Immun.">
        <title>Helicobacter saguini, a Novel Helicobacter Isolated from Cotton-Top Tamarins with Ulcerative Colitis, Has Proinflammatory Properties and Induces Typhlocolitis and Dysplasia in Gnotobiotic IL-10-/- Mice.</title>
        <authorList>
            <person name="Shen Z."/>
            <person name="Mannion A."/>
            <person name="Whary M.T."/>
            <person name="Muthupalani S."/>
            <person name="Sheh A."/>
            <person name="Feng Y."/>
            <person name="Gong G."/>
            <person name="Vandamme P."/>
            <person name="Holcombe H.R."/>
            <person name="Paster B.J."/>
            <person name="Fox J.G."/>
        </authorList>
    </citation>
    <scope>NUCLEOTIDE SEQUENCE [LARGE SCALE GENOMIC DNA]</scope>
    <source>
        <strain evidence="8 9">MIT 97-6194</strain>
    </source>
</reference>
<dbReference type="GO" id="GO:0015138">
    <property type="term" value="F:fumarate transmembrane transporter activity"/>
    <property type="evidence" value="ECO:0007669"/>
    <property type="project" value="TreeGrafter"/>
</dbReference>
<evidence type="ECO:0000313" key="8">
    <source>
        <dbReference type="EMBL" id="TLD95911.1"/>
    </source>
</evidence>
<keyword evidence="3 6" id="KW-0812">Transmembrane</keyword>
<feature type="transmembrane region" description="Helical" evidence="6">
    <location>
        <begin position="231"/>
        <end position="253"/>
    </location>
</feature>
<proteinExistence type="predicted"/>
<dbReference type="GO" id="GO:0070778">
    <property type="term" value="P:L-aspartate transmembrane transport"/>
    <property type="evidence" value="ECO:0007669"/>
    <property type="project" value="TreeGrafter"/>
</dbReference>
<gene>
    <name evidence="7" type="ORF">DCO61_00490</name>
    <name evidence="8" type="ORF">LS64_000675</name>
</gene>
<dbReference type="SUPFAM" id="SSF118215">
    <property type="entry name" value="Proton glutamate symport protein"/>
    <property type="match status" value="1"/>
</dbReference>
<reference evidence="7 10" key="4">
    <citation type="submission" date="2019-12" db="EMBL/GenBank/DDBJ databases">
        <title>Multi-Generational Helicobacter saguini Isolates.</title>
        <authorList>
            <person name="Mannion A."/>
            <person name="Shen Z."/>
            <person name="Fox J.G."/>
        </authorList>
    </citation>
    <scope>NUCLEOTIDE SEQUENCE [LARGE SCALE GENOMIC DNA]</scope>
    <source>
        <strain evidence="7">16-048</strain>
        <strain evidence="10">16-048 (F4)</strain>
    </source>
</reference>
<comment type="caution">
    <text evidence="8">The sequence shown here is derived from an EMBL/GenBank/DDBJ whole genome shotgun (WGS) entry which is preliminary data.</text>
</comment>
<dbReference type="InterPro" id="IPR036458">
    <property type="entry name" value="Na:dicarbo_symporter_sf"/>
</dbReference>
<dbReference type="PRINTS" id="PR00173">
    <property type="entry name" value="EDTRNSPORT"/>
</dbReference>
<feature type="transmembrane region" description="Helical" evidence="6">
    <location>
        <begin position="372"/>
        <end position="394"/>
    </location>
</feature>
<feature type="transmembrane region" description="Helical" evidence="6">
    <location>
        <begin position="190"/>
        <end position="210"/>
    </location>
</feature>
<evidence type="ECO:0000256" key="4">
    <source>
        <dbReference type="ARBA" id="ARBA00022989"/>
    </source>
</evidence>
<evidence type="ECO:0000256" key="6">
    <source>
        <dbReference type="SAM" id="Phobius"/>
    </source>
</evidence>
<name>A0A347VQW5_9HELI</name>
<organism evidence="8 9">
    <name type="scientific">Helicobacter saguini</name>
    <dbReference type="NCBI Taxonomy" id="1548018"/>
    <lineage>
        <taxon>Bacteria</taxon>
        <taxon>Pseudomonadati</taxon>
        <taxon>Campylobacterota</taxon>
        <taxon>Epsilonproteobacteria</taxon>
        <taxon>Campylobacterales</taxon>
        <taxon>Helicobacteraceae</taxon>
        <taxon>Helicobacter</taxon>
    </lineage>
</organism>
<comment type="subcellular location">
    <subcellularLocation>
        <location evidence="1">Membrane</location>
        <topology evidence="1">Multi-pass membrane protein</topology>
    </subcellularLocation>
</comment>
<feature type="transmembrane region" description="Helical" evidence="6">
    <location>
        <begin position="431"/>
        <end position="447"/>
    </location>
</feature>
<evidence type="ECO:0000256" key="3">
    <source>
        <dbReference type="ARBA" id="ARBA00022692"/>
    </source>
</evidence>
<evidence type="ECO:0000313" key="7">
    <source>
        <dbReference type="EMBL" id="MWV68548.1"/>
    </source>
</evidence>
<dbReference type="AlphaFoldDB" id="A0A347VQW5"/>
<dbReference type="EMBL" id="JRMP02000001">
    <property type="protein sequence ID" value="TLD95911.1"/>
    <property type="molecule type" value="Genomic_DNA"/>
</dbReference>
<accession>A0A347VQW5</accession>
<dbReference type="PANTHER" id="PTHR42865">
    <property type="entry name" value="PROTON/GLUTAMATE-ASPARTATE SYMPORTER"/>
    <property type="match status" value="1"/>
</dbReference>
<evidence type="ECO:0000313" key="10">
    <source>
        <dbReference type="Proteomes" id="UP000477070"/>
    </source>
</evidence>
<sequence>MITSSEQGYKQTQQMGKKVSRSLVFWVFIGLFLGIVFGTIGSFYDAKAGAENHEILAFFYNFSVGSKEYTIDPFIKGLKLLMGPIIFLTIITGIIRLEDLKTLGSLGVKTVLYFEIVSTFALVIGVLFGEILKPGAGMHLDTASLDTKSVQGYIEKGAAQPQTAGDEIWHILQSAIPHDPISPFVEGKTLQVLVMAVAIAIILSFMKPAIKEAALKYFESMQETFFKVLTILIWYSPLATFGAMAFLIAKFGFSSIGGMFMLLITMALAVLVFIFGVLGIIAAIARFNIFKFMRFIYREVLVVFATSSSETALAPLMRKLEHAGIEKASVGLVIPTGYSFNLDATNIYLSLAVIFLGQAFDIPITLEQTITLIIILMISSKGAVGVTGSGFIVLAGTLSALTTADGGHLIPAVTVAAILGIDKFLSEMRSVGNLCGNAVACVIVSIWDKRVDMEKFRYALDHPDEFRVL</sequence>
<dbReference type="Gene3D" id="1.10.3860.10">
    <property type="entry name" value="Sodium:dicarboxylate symporter"/>
    <property type="match status" value="1"/>
</dbReference>
<feature type="transmembrane region" description="Helical" evidence="6">
    <location>
        <begin position="23"/>
        <end position="44"/>
    </location>
</feature>
<dbReference type="GO" id="GO:0015141">
    <property type="term" value="F:succinate transmembrane transporter activity"/>
    <property type="evidence" value="ECO:0007669"/>
    <property type="project" value="TreeGrafter"/>
</dbReference>
<dbReference type="Proteomes" id="UP000477070">
    <property type="component" value="Unassembled WGS sequence"/>
</dbReference>
<dbReference type="EMBL" id="QBIU01000001">
    <property type="protein sequence ID" value="MWV68548.1"/>
    <property type="molecule type" value="Genomic_DNA"/>
</dbReference>
<dbReference type="STRING" id="1548018.LS64_03320"/>
<keyword evidence="5 6" id="KW-0472">Membrane</keyword>
<dbReference type="GO" id="GO:0005886">
    <property type="term" value="C:plasma membrane"/>
    <property type="evidence" value="ECO:0007669"/>
    <property type="project" value="TreeGrafter"/>
</dbReference>
<evidence type="ECO:0000256" key="1">
    <source>
        <dbReference type="ARBA" id="ARBA00004141"/>
    </source>
</evidence>
<feature type="transmembrane region" description="Helical" evidence="6">
    <location>
        <begin position="110"/>
        <end position="132"/>
    </location>
</feature>